<dbReference type="AlphaFoldDB" id="A0A421DIV3"/>
<organism evidence="1 2">
    <name type="scientific">Brenneria alni</name>
    <dbReference type="NCBI Taxonomy" id="71656"/>
    <lineage>
        <taxon>Bacteria</taxon>
        <taxon>Pseudomonadati</taxon>
        <taxon>Pseudomonadota</taxon>
        <taxon>Gammaproteobacteria</taxon>
        <taxon>Enterobacterales</taxon>
        <taxon>Pectobacteriaceae</taxon>
        <taxon>Brenneria</taxon>
    </lineage>
</organism>
<keyword evidence="2" id="KW-1185">Reference proteome</keyword>
<dbReference type="EMBL" id="MJLZ01000094">
    <property type="protein sequence ID" value="RLM17645.1"/>
    <property type="molecule type" value="Genomic_DNA"/>
</dbReference>
<proteinExistence type="predicted"/>
<comment type="caution">
    <text evidence="1">The sequence shown here is derived from an EMBL/GenBank/DDBJ whole genome shotgun (WGS) entry which is preliminary data.</text>
</comment>
<dbReference type="Proteomes" id="UP000285648">
    <property type="component" value="Unassembled WGS sequence"/>
</dbReference>
<protein>
    <submittedName>
        <fullName evidence="1">Uncharacterized protein</fullName>
    </submittedName>
</protein>
<name>A0A421DIV3_9GAMM</name>
<accession>A0A421DIV3</accession>
<reference evidence="1 2" key="1">
    <citation type="submission" date="2016-09" db="EMBL/GenBank/DDBJ databases">
        <authorList>
            <person name="Doonan J."/>
            <person name="Pachebat J.A."/>
            <person name="Golyshin P.N."/>
            <person name="Denman S."/>
            <person name="Mcdonald J.E."/>
        </authorList>
    </citation>
    <scope>NUCLEOTIDE SEQUENCE [LARGE SCALE GENOMIC DNA]</scope>
    <source>
        <strain evidence="1 2">NCPPB 3934</strain>
    </source>
</reference>
<dbReference type="RefSeq" id="WP_121576701.1">
    <property type="nucleotide sequence ID" value="NZ_MJLZ01000094.1"/>
</dbReference>
<evidence type="ECO:0000313" key="2">
    <source>
        <dbReference type="Proteomes" id="UP000285648"/>
    </source>
</evidence>
<gene>
    <name evidence="1" type="ORF">BIY29_19035</name>
</gene>
<sequence length="282" mass="32231">MALNSIDLDVMERLARKQANLRLSRYLCDTLAPLLPRLPSTSQCMPAFVEVAGKEAIAAGYHDGRQYSTHVTLSLLLGLGWQNDIHQATLTPILTAAGFPEPTRLNLATHTAITLRQQTERVMPQAHQIFITLLSINTGELQAEDIWRAFEQSASLYGINASRRTQPLFETYEADALRLQKLPPIKRRKYSAYDQLGIRHMGGRIPLPSDDLHHLQPHQRLYLGHHVLLALSFGRFFYCNPLFTVLHDGLYRKTDPYQTCHFLLQFLQRHQRILMEEAPNDD</sequence>
<evidence type="ECO:0000313" key="1">
    <source>
        <dbReference type="EMBL" id="RLM17645.1"/>
    </source>
</evidence>
<dbReference type="OrthoDB" id="6427442at2"/>